<dbReference type="GO" id="GO:0016989">
    <property type="term" value="F:sigma factor antagonist activity"/>
    <property type="evidence" value="ECO:0007669"/>
    <property type="project" value="TreeGrafter"/>
</dbReference>
<sequence length="566" mass="62436">MNTQPNDSIDPLVSAMLDGHLSGEQRVALNQRLQESPDAVNRYHELLDNHEALCSIYPGEVYAESLDDEFVSRSVSDGPSHRPETWFGPSLKRMVMLLAIAASLLMTVGLAGYIVGNDRGKDRNSEAAVVGRQVEQTIAGHAMLRHSVALQWTTGAKSYRDGDVLPGGKLQIESGIAEIDFFCGATLTIEGPAVLDVQSDWSVKVASGRLRANVPPAARGFIVQTSEAEIIDLGTEFALDVGAESSRVEVIDGEVALRGGVHDGVHLTTGQHQWLGQQRAASGGDKISGFADLESRREDAEAERFSKWQAFSQKHQRDKRLIAYYKIADMPPGRTVPNAALSGVGKEATLVGPVQRSTGRFGQPSTGLEFDRIGARARTRIDGEFKAFTFSTWVRIDSLDHVYNALFMSDGYETGELHWQIRDDGSLMFSVMIDDTQEMHHFSERDGSLVKAAGLAKVYYTPPVWDISKSGRWFHLVAVYDPAGHRVTQYVNGELVSNEPINDKFTIENLKIGPAEIGNWGQPFRKTPWFSVRNLNGTIDEMTIYNAALEQDEIHNLYEQGKPLGY</sequence>
<evidence type="ECO:0000256" key="2">
    <source>
        <dbReference type="ARBA" id="ARBA00023157"/>
    </source>
</evidence>
<evidence type="ECO:0000259" key="4">
    <source>
        <dbReference type="SMART" id="SM00560"/>
    </source>
</evidence>
<dbReference type="InterPro" id="IPR006860">
    <property type="entry name" value="FecR"/>
</dbReference>
<feature type="transmembrane region" description="Helical" evidence="3">
    <location>
        <begin position="95"/>
        <end position="115"/>
    </location>
</feature>
<dbReference type="InterPro" id="IPR012373">
    <property type="entry name" value="Ferrdict_sens_TM"/>
</dbReference>
<reference evidence="5 6" key="1">
    <citation type="submission" date="2019-02" db="EMBL/GenBank/DDBJ databases">
        <title>Deep-cultivation of Planctomycetes and their phenomic and genomic characterization uncovers novel biology.</title>
        <authorList>
            <person name="Wiegand S."/>
            <person name="Jogler M."/>
            <person name="Boedeker C."/>
            <person name="Pinto D."/>
            <person name="Vollmers J."/>
            <person name="Rivas-Marin E."/>
            <person name="Kohn T."/>
            <person name="Peeters S.H."/>
            <person name="Heuer A."/>
            <person name="Rast P."/>
            <person name="Oberbeckmann S."/>
            <person name="Bunk B."/>
            <person name="Jeske O."/>
            <person name="Meyerdierks A."/>
            <person name="Storesund J.E."/>
            <person name="Kallscheuer N."/>
            <person name="Luecker S."/>
            <person name="Lage O.M."/>
            <person name="Pohl T."/>
            <person name="Merkel B.J."/>
            <person name="Hornburger P."/>
            <person name="Mueller R.-W."/>
            <person name="Bruemmer F."/>
            <person name="Labrenz M."/>
            <person name="Spormann A.M."/>
            <person name="Op Den Camp H."/>
            <person name="Overmann J."/>
            <person name="Amann R."/>
            <person name="Jetten M.S.M."/>
            <person name="Mascher T."/>
            <person name="Medema M.H."/>
            <person name="Devos D.P."/>
            <person name="Kaster A.-K."/>
            <person name="Ovreas L."/>
            <person name="Rohde M."/>
            <person name="Galperin M.Y."/>
            <person name="Jogler C."/>
        </authorList>
    </citation>
    <scope>NUCLEOTIDE SEQUENCE [LARGE SCALE GENOMIC DNA]</scope>
    <source>
        <strain evidence="5 6">Pla100</strain>
    </source>
</reference>
<dbReference type="InterPro" id="IPR006558">
    <property type="entry name" value="LamG-like"/>
</dbReference>
<dbReference type="SUPFAM" id="SSF49899">
    <property type="entry name" value="Concanavalin A-like lectins/glucanases"/>
    <property type="match status" value="1"/>
</dbReference>
<dbReference type="Pfam" id="PF13385">
    <property type="entry name" value="Laminin_G_3"/>
    <property type="match status" value="1"/>
</dbReference>
<keyword evidence="3" id="KW-0472">Membrane</keyword>
<name>A0A5C5ZZE1_9BACT</name>
<evidence type="ECO:0000256" key="3">
    <source>
        <dbReference type="SAM" id="Phobius"/>
    </source>
</evidence>
<dbReference type="PANTHER" id="PTHR30273">
    <property type="entry name" value="PERIPLASMIC SIGNAL SENSOR AND SIGMA FACTOR ACTIVATOR FECR-RELATED"/>
    <property type="match status" value="1"/>
</dbReference>
<accession>A0A5C5ZZE1</accession>
<dbReference type="Gene3D" id="2.60.120.1440">
    <property type="match status" value="1"/>
</dbReference>
<keyword evidence="1" id="KW-0732">Signal</keyword>
<dbReference type="AlphaFoldDB" id="A0A5C5ZZE1"/>
<evidence type="ECO:0000256" key="1">
    <source>
        <dbReference type="ARBA" id="ARBA00022729"/>
    </source>
</evidence>
<dbReference type="Proteomes" id="UP000316213">
    <property type="component" value="Unassembled WGS sequence"/>
</dbReference>
<protein>
    <submittedName>
        <fullName evidence="5">FecR protein</fullName>
    </submittedName>
</protein>
<organism evidence="5 6">
    <name type="scientific">Neorhodopirellula pilleata</name>
    <dbReference type="NCBI Taxonomy" id="2714738"/>
    <lineage>
        <taxon>Bacteria</taxon>
        <taxon>Pseudomonadati</taxon>
        <taxon>Planctomycetota</taxon>
        <taxon>Planctomycetia</taxon>
        <taxon>Pirellulales</taxon>
        <taxon>Pirellulaceae</taxon>
        <taxon>Neorhodopirellula</taxon>
    </lineage>
</organism>
<keyword evidence="3" id="KW-1133">Transmembrane helix</keyword>
<dbReference type="RefSeq" id="WP_231603529.1">
    <property type="nucleotide sequence ID" value="NZ_SJPM01000014.1"/>
</dbReference>
<keyword evidence="6" id="KW-1185">Reference proteome</keyword>
<feature type="domain" description="LamG-like jellyroll fold" evidence="4">
    <location>
        <begin position="386"/>
        <end position="552"/>
    </location>
</feature>
<evidence type="ECO:0000313" key="6">
    <source>
        <dbReference type="Proteomes" id="UP000316213"/>
    </source>
</evidence>
<dbReference type="Pfam" id="PF04773">
    <property type="entry name" value="FecR"/>
    <property type="match status" value="1"/>
</dbReference>
<proteinExistence type="predicted"/>
<keyword evidence="3" id="KW-0812">Transmembrane</keyword>
<dbReference type="EMBL" id="SJPM01000014">
    <property type="protein sequence ID" value="TWT91703.1"/>
    <property type="molecule type" value="Genomic_DNA"/>
</dbReference>
<dbReference type="PANTHER" id="PTHR30273:SF2">
    <property type="entry name" value="PROTEIN FECR"/>
    <property type="match status" value="1"/>
</dbReference>
<gene>
    <name evidence="5" type="ORF">Pla100_51450</name>
</gene>
<keyword evidence="2" id="KW-1015">Disulfide bond</keyword>
<dbReference type="Gene3D" id="2.60.120.200">
    <property type="match status" value="1"/>
</dbReference>
<evidence type="ECO:0000313" key="5">
    <source>
        <dbReference type="EMBL" id="TWT91703.1"/>
    </source>
</evidence>
<dbReference type="InterPro" id="IPR013320">
    <property type="entry name" value="ConA-like_dom_sf"/>
</dbReference>
<dbReference type="SMART" id="SM00560">
    <property type="entry name" value="LamGL"/>
    <property type="match status" value="1"/>
</dbReference>
<comment type="caution">
    <text evidence="5">The sequence shown here is derived from an EMBL/GenBank/DDBJ whole genome shotgun (WGS) entry which is preliminary data.</text>
</comment>